<dbReference type="InterPro" id="IPR033524">
    <property type="entry name" value="Glu/Leu/Phe/Val_DH_AS"/>
</dbReference>
<dbReference type="SUPFAM" id="SSF51735">
    <property type="entry name" value="NAD(P)-binding Rossmann-fold domains"/>
    <property type="match status" value="1"/>
</dbReference>
<dbReference type="RefSeq" id="WP_308454583.1">
    <property type="nucleotide sequence ID" value="NZ_JAJEQR010000052.1"/>
</dbReference>
<dbReference type="FunFam" id="1.10.285.10:FF:000001">
    <property type="entry name" value="Glutamate dehydrogenase"/>
    <property type="match status" value="1"/>
</dbReference>
<dbReference type="PROSITE" id="PS00074">
    <property type="entry name" value="GLFV_DEHYDROGENASE"/>
    <property type="match status" value="1"/>
</dbReference>
<feature type="site" description="Important for catalysis" evidence="8">
    <location>
        <position position="166"/>
    </location>
</feature>
<dbReference type="FunFam" id="3.40.50.10860:FF:000002">
    <property type="entry name" value="Glutamate dehydrogenase"/>
    <property type="match status" value="1"/>
</dbReference>
<comment type="subunit">
    <text evidence="2">Homohexamer.</text>
</comment>
<proteinExistence type="inferred from homology"/>
<dbReference type="Pfam" id="PF00208">
    <property type="entry name" value="ELFV_dehydrog"/>
    <property type="match status" value="1"/>
</dbReference>
<protein>
    <recommendedName>
        <fullName evidence="3 5">Glutamate dehydrogenase</fullName>
    </recommendedName>
</protein>
<dbReference type="PIRSF" id="PIRSF000185">
    <property type="entry name" value="Glu_DH"/>
    <property type="match status" value="1"/>
</dbReference>
<dbReference type="AlphaFoldDB" id="A0AAE3ECD7"/>
<dbReference type="InterPro" id="IPR006096">
    <property type="entry name" value="Glu/Leu/Phe/Val/Trp_DH_C"/>
</dbReference>
<dbReference type="InterPro" id="IPR006095">
    <property type="entry name" value="Glu/Leu/Phe/Val/Trp_DH"/>
</dbReference>
<dbReference type="InterPro" id="IPR036291">
    <property type="entry name" value="NAD(P)-bd_dom_sf"/>
</dbReference>
<evidence type="ECO:0000313" key="12">
    <source>
        <dbReference type="Proteomes" id="UP001198182"/>
    </source>
</evidence>
<dbReference type="NCBIfam" id="NF006929">
    <property type="entry name" value="PRK09414.1"/>
    <property type="match status" value="1"/>
</dbReference>
<dbReference type="Gene3D" id="3.40.50.720">
    <property type="entry name" value="NAD(P)-binding Rossmann-like Domain"/>
    <property type="match status" value="1"/>
</dbReference>
<organism evidence="11 12">
    <name type="scientific">Hominifimenecus microfluidus</name>
    <dbReference type="NCBI Taxonomy" id="2885348"/>
    <lineage>
        <taxon>Bacteria</taxon>
        <taxon>Bacillati</taxon>
        <taxon>Bacillota</taxon>
        <taxon>Clostridia</taxon>
        <taxon>Lachnospirales</taxon>
        <taxon>Lachnospiraceae</taxon>
        <taxon>Hominifimenecus</taxon>
    </lineage>
</organism>
<comment type="caution">
    <text evidence="11">The sequence shown here is derived from an EMBL/GenBank/DDBJ whole genome shotgun (WGS) entry which is preliminary data.</text>
</comment>
<dbReference type="Gene3D" id="1.10.285.10">
    <property type="entry name" value="Glutamate Dehydrogenase, chain A, domain 3"/>
    <property type="match status" value="2"/>
</dbReference>
<evidence type="ECO:0000256" key="4">
    <source>
        <dbReference type="ARBA" id="ARBA00023002"/>
    </source>
</evidence>
<dbReference type="PANTHER" id="PTHR43571:SF1">
    <property type="entry name" value="NADP-SPECIFIC GLUTAMATE DEHYDROGENASE 1-RELATED"/>
    <property type="match status" value="1"/>
</dbReference>
<keyword evidence="4 5" id="KW-0560">Oxidoreductase</keyword>
<evidence type="ECO:0000256" key="1">
    <source>
        <dbReference type="ARBA" id="ARBA00006382"/>
    </source>
</evidence>
<keyword evidence="12" id="KW-1185">Reference proteome</keyword>
<dbReference type="InterPro" id="IPR006097">
    <property type="entry name" value="Glu/Leu/Phe/Val/Trp_DH_dimer"/>
</dbReference>
<evidence type="ECO:0000256" key="5">
    <source>
        <dbReference type="PIRNR" id="PIRNR000185"/>
    </source>
</evidence>
<feature type="binding site" evidence="7">
    <location>
        <position position="165"/>
    </location>
    <ligand>
        <name>substrate</name>
    </ligand>
</feature>
<feature type="binding site" evidence="7">
    <location>
        <position position="382"/>
    </location>
    <ligand>
        <name>substrate</name>
    </ligand>
</feature>
<dbReference type="InterPro" id="IPR014362">
    <property type="entry name" value="Glu_DH"/>
</dbReference>
<dbReference type="SUPFAM" id="SSF53223">
    <property type="entry name" value="Aminoacid dehydrogenase-like, N-terminal domain"/>
    <property type="match status" value="1"/>
</dbReference>
<dbReference type="Pfam" id="PF02812">
    <property type="entry name" value="ELFV_dehydrog_N"/>
    <property type="match status" value="1"/>
</dbReference>
<dbReference type="InterPro" id="IPR046346">
    <property type="entry name" value="Aminoacid_DH-like_N_sf"/>
</dbReference>
<dbReference type="EMBL" id="JAJEQR010000052">
    <property type="protein sequence ID" value="MCC2232123.1"/>
    <property type="molecule type" value="Genomic_DNA"/>
</dbReference>
<dbReference type="SMART" id="SM00839">
    <property type="entry name" value="ELFV_dehydrog"/>
    <property type="match status" value="1"/>
</dbReference>
<comment type="similarity">
    <text evidence="1 5 9">Belongs to the Glu/Leu/Phe/Val dehydrogenases family.</text>
</comment>
<feature type="binding site" evidence="7">
    <location>
        <position position="114"/>
    </location>
    <ligand>
        <name>substrate</name>
    </ligand>
</feature>
<dbReference type="PANTHER" id="PTHR43571">
    <property type="entry name" value="NADP-SPECIFIC GLUTAMATE DEHYDROGENASE 1-RELATED"/>
    <property type="match status" value="1"/>
</dbReference>
<evidence type="ECO:0000256" key="6">
    <source>
        <dbReference type="PIRSR" id="PIRSR000185-1"/>
    </source>
</evidence>
<dbReference type="GO" id="GO:0004354">
    <property type="term" value="F:glutamate dehydrogenase (NADP+) activity"/>
    <property type="evidence" value="ECO:0007669"/>
    <property type="project" value="TreeGrafter"/>
</dbReference>
<evidence type="ECO:0000256" key="9">
    <source>
        <dbReference type="RuleBase" id="RU004417"/>
    </source>
</evidence>
<feature type="active site" description="Proton donor" evidence="6">
    <location>
        <position position="126"/>
    </location>
</feature>
<dbReference type="PRINTS" id="PR00082">
    <property type="entry name" value="GLFDHDRGNASE"/>
</dbReference>
<evidence type="ECO:0000313" key="11">
    <source>
        <dbReference type="EMBL" id="MCC2232123.1"/>
    </source>
</evidence>
<name>A0AAE3ECD7_9FIRM</name>
<feature type="binding site" evidence="7">
    <location>
        <position position="90"/>
    </location>
    <ligand>
        <name>substrate</name>
    </ligand>
</feature>
<feature type="binding site" evidence="7">
    <location>
        <position position="210"/>
    </location>
    <ligand>
        <name>NAD(+)</name>
        <dbReference type="ChEBI" id="CHEBI:57540"/>
    </ligand>
</feature>
<evidence type="ECO:0000256" key="2">
    <source>
        <dbReference type="ARBA" id="ARBA00011643"/>
    </source>
</evidence>
<gene>
    <name evidence="11" type="primary">gdhA</name>
    <name evidence="11" type="ORF">LKD81_14150</name>
</gene>
<keyword evidence="7" id="KW-0520">NAD</keyword>
<feature type="binding site" evidence="7">
    <location>
        <position position="241"/>
    </location>
    <ligand>
        <name>NAD(+)</name>
        <dbReference type="ChEBI" id="CHEBI:57540"/>
    </ligand>
</feature>
<sequence>MSYVDDVLAQMKEKDAHEPEFLQVLTEILDSLRPIIEANEEKYRKEALLERLVEPEKVAYFRVPWTDDQGQAHINRGWRVQFNSAIGPYKGGIRFHPTVNLSVLKFLAFEQMFKNSLTGLPIGGGKGGSDFNPRGKSDGELMRFCQSFVTGLYKHIGPNLDCPAGDLGCGGKEIGYMFGYYKRLVGEYDAGALSGKPVASGGSLGRNTATGYGAVYFTEELLNTLGKKIEGTTFCLSGFGNVSWGVAKKLDQLGGKVVAISGPDGYVYDPEGISGEKADYMVEMRNSLRDRVQDYADKYPSAQFHAGEKPWGRVNADIYMPCATQNDIRLEDAERMIAENHSSILVEVANMPTTLEAIELLKSKGWVIAPSKAVNAGGVAVSAMEMSQNAMKMPWTEEEVEDKLHPIMKNIFKNINAAAEKYGKPGDLIAGANLAAAERVLQAMEEQGIC</sequence>
<evidence type="ECO:0000256" key="8">
    <source>
        <dbReference type="PIRSR" id="PIRSR000185-3"/>
    </source>
</evidence>
<feature type="domain" description="Glutamate/phenylalanine/leucine/valine/L-tryptophan dehydrogenase C-terminal" evidence="10">
    <location>
        <begin position="203"/>
        <end position="448"/>
    </location>
</feature>
<dbReference type="FunFam" id="3.40.50.720:FF:000030">
    <property type="entry name" value="Glutamate dehydrogenase"/>
    <property type="match status" value="1"/>
</dbReference>
<dbReference type="GO" id="GO:0000166">
    <property type="term" value="F:nucleotide binding"/>
    <property type="evidence" value="ECO:0007669"/>
    <property type="project" value="UniProtKB-KW"/>
</dbReference>
<keyword evidence="7" id="KW-0547">Nucleotide-binding</keyword>
<dbReference type="GO" id="GO:0005829">
    <property type="term" value="C:cytosol"/>
    <property type="evidence" value="ECO:0007669"/>
    <property type="project" value="TreeGrafter"/>
</dbReference>
<dbReference type="Gene3D" id="3.40.50.10860">
    <property type="entry name" value="Leucine Dehydrogenase, chain A, domain 1"/>
    <property type="match status" value="1"/>
</dbReference>
<dbReference type="Proteomes" id="UP001198182">
    <property type="component" value="Unassembled WGS sequence"/>
</dbReference>
<evidence type="ECO:0000256" key="7">
    <source>
        <dbReference type="PIRSR" id="PIRSR000185-2"/>
    </source>
</evidence>
<dbReference type="GO" id="GO:0006537">
    <property type="term" value="P:glutamate biosynthetic process"/>
    <property type="evidence" value="ECO:0007669"/>
    <property type="project" value="TreeGrafter"/>
</dbReference>
<evidence type="ECO:0000256" key="3">
    <source>
        <dbReference type="ARBA" id="ARBA00012896"/>
    </source>
</evidence>
<accession>A0AAE3ECD7</accession>
<dbReference type="InterPro" id="IPR050724">
    <property type="entry name" value="Glu_Leu_Phe_Val_DH"/>
</dbReference>
<evidence type="ECO:0000259" key="10">
    <source>
        <dbReference type="SMART" id="SM00839"/>
    </source>
</evidence>
<reference evidence="11" key="1">
    <citation type="submission" date="2021-10" db="EMBL/GenBank/DDBJ databases">
        <title>Anaerobic single-cell dispensing facilitates the cultivation of human gut bacteria.</title>
        <authorList>
            <person name="Afrizal A."/>
        </authorList>
    </citation>
    <scope>NUCLEOTIDE SEQUENCE</scope>
    <source>
        <strain evidence="11">CLA-AA-H215</strain>
    </source>
</reference>
<feature type="binding site" evidence="7">
    <location>
        <position position="111"/>
    </location>
    <ligand>
        <name>substrate</name>
    </ligand>
</feature>